<organism evidence="3 4">
    <name type="scientific">Enterococcus rotai</name>
    <dbReference type="NCBI Taxonomy" id="118060"/>
    <lineage>
        <taxon>Bacteria</taxon>
        <taxon>Bacillati</taxon>
        <taxon>Bacillota</taxon>
        <taxon>Bacilli</taxon>
        <taxon>Lactobacillales</taxon>
        <taxon>Enterococcaceae</taxon>
        <taxon>Enterococcus</taxon>
    </lineage>
</organism>
<sequence>MTVKKYVVRYEKEAQKVLKKMDRFQAKLILSWIDKHLEGIENPRMIGKGLVGNKDGQWRYRVGNYRIIADIDDETITILVVTIGHRKDVYK</sequence>
<dbReference type="STRING" id="118060.ATZ35_02685"/>
<dbReference type="KEGG" id="erx:ATZ35_02685"/>
<dbReference type="RefSeq" id="WP_208929411.1">
    <property type="nucleotide sequence ID" value="NZ_CP013655.1"/>
</dbReference>
<evidence type="ECO:0000313" key="3">
    <source>
        <dbReference type="EMBL" id="ALS36104.1"/>
    </source>
</evidence>
<evidence type="ECO:0000256" key="2">
    <source>
        <dbReference type="ARBA" id="ARBA00022649"/>
    </source>
</evidence>
<protein>
    <submittedName>
        <fullName evidence="3">Addiction module toxin RelE</fullName>
    </submittedName>
</protein>
<comment type="similarity">
    <text evidence="1">Belongs to the RelE toxin family.</text>
</comment>
<gene>
    <name evidence="3" type="ORF">ATZ35_02685</name>
</gene>
<accession>A0A0U2X7Q4</accession>
<name>A0A0U2X7Q4_9ENTE</name>
<dbReference type="EMBL" id="CP013655">
    <property type="protein sequence ID" value="ALS36104.1"/>
    <property type="molecule type" value="Genomic_DNA"/>
</dbReference>
<dbReference type="InterPro" id="IPR007712">
    <property type="entry name" value="RelE/ParE_toxin"/>
</dbReference>
<keyword evidence="4" id="KW-1185">Reference proteome</keyword>
<dbReference type="Proteomes" id="UP000067523">
    <property type="component" value="Chromosome"/>
</dbReference>
<dbReference type="PANTHER" id="PTHR35601:SF1">
    <property type="entry name" value="TOXIN RELE"/>
    <property type="match status" value="1"/>
</dbReference>
<evidence type="ECO:0000313" key="4">
    <source>
        <dbReference type="Proteomes" id="UP000067523"/>
    </source>
</evidence>
<dbReference type="Pfam" id="PF05016">
    <property type="entry name" value="ParE_toxin"/>
    <property type="match status" value="1"/>
</dbReference>
<dbReference type="SUPFAM" id="SSF143011">
    <property type="entry name" value="RelE-like"/>
    <property type="match status" value="1"/>
</dbReference>
<dbReference type="Gene3D" id="3.30.2310.20">
    <property type="entry name" value="RelE-like"/>
    <property type="match status" value="1"/>
</dbReference>
<proteinExistence type="inferred from homology"/>
<dbReference type="InterPro" id="IPR035093">
    <property type="entry name" value="RelE/ParE_toxin_dom_sf"/>
</dbReference>
<evidence type="ECO:0000256" key="1">
    <source>
        <dbReference type="ARBA" id="ARBA00006226"/>
    </source>
</evidence>
<dbReference type="PANTHER" id="PTHR35601">
    <property type="entry name" value="TOXIN RELE"/>
    <property type="match status" value="1"/>
</dbReference>
<dbReference type="AlphaFoldDB" id="A0A0U2X7Q4"/>
<reference evidence="4" key="1">
    <citation type="submission" date="2015-12" db="EMBL/GenBank/DDBJ databases">
        <authorList>
            <person name="Lauer A."/>
            <person name="Humrighouse B."/>
            <person name="Loparev V."/>
            <person name="Shewmaker P.L."/>
            <person name="Whitney A.M."/>
            <person name="McLaughlin R.W."/>
        </authorList>
    </citation>
    <scope>NUCLEOTIDE SEQUENCE [LARGE SCALE GENOMIC DNA]</scope>
    <source>
        <strain evidence="4">LMG 26678</strain>
    </source>
</reference>
<keyword evidence="2" id="KW-1277">Toxin-antitoxin system</keyword>